<feature type="domain" description="DUF6594" evidence="2">
    <location>
        <begin position="13"/>
        <end position="279"/>
    </location>
</feature>
<evidence type="ECO:0000259" key="2">
    <source>
        <dbReference type="Pfam" id="PF20237"/>
    </source>
</evidence>
<dbReference type="GeneID" id="89940998"/>
<evidence type="ECO:0000313" key="4">
    <source>
        <dbReference type="Proteomes" id="UP001302812"/>
    </source>
</evidence>
<comment type="caution">
    <text evidence="3">The sequence shown here is derived from an EMBL/GenBank/DDBJ whole genome shotgun (WGS) entry which is preliminary data.</text>
</comment>
<sequence length="305" mass="34768">MDIETVSESGTGFPLLAERIALNPDCETFIFRRFDRLSARNLLHLESKLAYLEYKLDKADEQAFGSPDNETCRSIRAWEAFEELAQDPARPEHRRMQLAEQIRETLKEYQEALLRQSQIAALEPPRKRALEVACNQSYQTVYDSAGQKRKRHILSGLAEKRLDEMNQHDLVAVRRPPEKDLLSRFLQDRWMFKTTRMTDDTEYIKESHVNWVAAGISTVLAAILLLGAIVVLRRTDDENAQLGAIAAFTILFALSVGVLTNARRAEVFASTAAYAAVLVVFFHAIWSPKTRDHNIPSRYFTAQAI</sequence>
<evidence type="ECO:0000313" key="3">
    <source>
        <dbReference type="EMBL" id="KAK4111676.1"/>
    </source>
</evidence>
<keyword evidence="1" id="KW-0812">Transmembrane</keyword>
<evidence type="ECO:0000256" key="1">
    <source>
        <dbReference type="SAM" id="Phobius"/>
    </source>
</evidence>
<keyword evidence="4" id="KW-1185">Reference proteome</keyword>
<dbReference type="PANTHER" id="PTHR34502">
    <property type="entry name" value="DUF6594 DOMAIN-CONTAINING PROTEIN-RELATED"/>
    <property type="match status" value="1"/>
</dbReference>
<reference evidence="3" key="2">
    <citation type="submission" date="2023-05" db="EMBL/GenBank/DDBJ databases">
        <authorList>
            <consortium name="Lawrence Berkeley National Laboratory"/>
            <person name="Steindorff A."/>
            <person name="Hensen N."/>
            <person name="Bonometti L."/>
            <person name="Westerberg I."/>
            <person name="Brannstrom I.O."/>
            <person name="Guillou S."/>
            <person name="Cros-Aarteil S."/>
            <person name="Calhoun S."/>
            <person name="Haridas S."/>
            <person name="Kuo A."/>
            <person name="Mondo S."/>
            <person name="Pangilinan J."/>
            <person name="Riley R."/>
            <person name="Labutti K."/>
            <person name="Andreopoulos B."/>
            <person name="Lipzen A."/>
            <person name="Chen C."/>
            <person name="Yanf M."/>
            <person name="Daum C."/>
            <person name="Ng V."/>
            <person name="Clum A."/>
            <person name="Ohm R."/>
            <person name="Martin F."/>
            <person name="Silar P."/>
            <person name="Natvig D."/>
            <person name="Lalanne C."/>
            <person name="Gautier V."/>
            <person name="Ament-Velasquez S.L."/>
            <person name="Kruys A."/>
            <person name="Hutchinson M.I."/>
            <person name="Powell A.J."/>
            <person name="Barry K."/>
            <person name="Miller A.N."/>
            <person name="Grigoriev I.V."/>
            <person name="Debuchy R."/>
            <person name="Gladieux P."/>
            <person name="Thoren M.H."/>
            <person name="Johannesson H."/>
        </authorList>
    </citation>
    <scope>NUCLEOTIDE SEQUENCE</scope>
    <source>
        <strain evidence="3">CBS 508.74</strain>
    </source>
</reference>
<accession>A0AAN6TCB7</accession>
<dbReference type="Pfam" id="PF20237">
    <property type="entry name" value="DUF6594"/>
    <property type="match status" value="1"/>
</dbReference>
<feature type="transmembrane region" description="Helical" evidence="1">
    <location>
        <begin position="244"/>
        <end position="262"/>
    </location>
</feature>
<gene>
    <name evidence="3" type="ORF">N656DRAFT_790301</name>
</gene>
<protein>
    <recommendedName>
        <fullName evidence="2">DUF6594 domain-containing protein</fullName>
    </recommendedName>
</protein>
<reference evidence="3" key="1">
    <citation type="journal article" date="2023" name="Mol. Phylogenet. Evol.">
        <title>Genome-scale phylogeny and comparative genomics of the fungal order Sordariales.</title>
        <authorList>
            <person name="Hensen N."/>
            <person name="Bonometti L."/>
            <person name="Westerberg I."/>
            <person name="Brannstrom I.O."/>
            <person name="Guillou S."/>
            <person name="Cros-Aarteil S."/>
            <person name="Calhoun S."/>
            <person name="Haridas S."/>
            <person name="Kuo A."/>
            <person name="Mondo S."/>
            <person name="Pangilinan J."/>
            <person name="Riley R."/>
            <person name="LaButti K."/>
            <person name="Andreopoulos B."/>
            <person name="Lipzen A."/>
            <person name="Chen C."/>
            <person name="Yan M."/>
            <person name="Daum C."/>
            <person name="Ng V."/>
            <person name="Clum A."/>
            <person name="Steindorff A."/>
            <person name="Ohm R.A."/>
            <person name="Martin F."/>
            <person name="Silar P."/>
            <person name="Natvig D.O."/>
            <person name="Lalanne C."/>
            <person name="Gautier V."/>
            <person name="Ament-Velasquez S.L."/>
            <person name="Kruys A."/>
            <person name="Hutchinson M.I."/>
            <person name="Powell A.J."/>
            <person name="Barry K."/>
            <person name="Miller A.N."/>
            <person name="Grigoriev I.V."/>
            <person name="Debuchy R."/>
            <person name="Gladieux P."/>
            <person name="Hiltunen Thoren M."/>
            <person name="Johannesson H."/>
        </authorList>
    </citation>
    <scope>NUCLEOTIDE SEQUENCE</scope>
    <source>
        <strain evidence="3">CBS 508.74</strain>
    </source>
</reference>
<dbReference type="EMBL" id="MU853345">
    <property type="protein sequence ID" value="KAK4111676.1"/>
    <property type="molecule type" value="Genomic_DNA"/>
</dbReference>
<dbReference type="AlphaFoldDB" id="A0AAN6TCB7"/>
<dbReference type="Proteomes" id="UP001302812">
    <property type="component" value="Unassembled WGS sequence"/>
</dbReference>
<keyword evidence="1" id="KW-1133">Transmembrane helix</keyword>
<dbReference type="RefSeq" id="XP_064669246.1">
    <property type="nucleotide sequence ID" value="XM_064816873.1"/>
</dbReference>
<keyword evidence="1" id="KW-0472">Membrane</keyword>
<organism evidence="3 4">
    <name type="scientific">Canariomyces notabilis</name>
    <dbReference type="NCBI Taxonomy" id="2074819"/>
    <lineage>
        <taxon>Eukaryota</taxon>
        <taxon>Fungi</taxon>
        <taxon>Dikarya</taxon>
        <taxon>Ascomycota</taxon>
        <taxon>Pezizomycotina</taxon>
        <taxon>Sordariomycetes</taxon>
        <taxon>Sordariomycetidae</taxon>
        <taxon>Sordariales</taxon>
        <taxon>Chaetomiaceae</taxon>
        <taxon>Canariomyces</taxon>
    </lineage>
</organism>
<proteinExistence type="predicted"/>
<feature type="transmembrane region" description="Helical" evidence="1">
    <location>
        <begin position="211"/>
        <end position="232"/>
    </location>
</feature>
<feature type="transmembrane region" description="Helical" evidence="1">
    <location>
        <begin position="268"/>
        <end position="286"/>
    </location>
</feature>
<dbReference type="InterPro" id="IPR046529">
    <property type="entry name" value="DUF6594"/>
</dbReference>
<dbReference type="PANTHER" id="PTHR34502:SF4">
    <property type="entry name" value="DUF6594 DOMAIN-CONTAINING PROTEIN"/>
    <property type="match status" value="1"/>
</dbReference>
<name>A0AAN6TCB7_9PEZI</name>